<evidence type="ECO:0000259" key="1">
    <source>
        <dbReference type="Pfam" id="PF01370"/>
    </source>
</evidence>
<gene>
    <name evidence="2" type="ORF">BDV96DRAFT_566098</name>
</gene>
<reference evidence="2" key="1">
    <citation type="journal article" date="2020" name="Stud. Mycol.">
        <title>101 Dothideomycetes genomes: a test case for predicting lifestyles and emergence of pathogens.</title>
        <authorList>
            <person name="Haridas S."/>
            <person name="Albert R."/>
            <person name="Binder M."/>
            <person name="Bloem J."/>
            <person name="Labutti K."/>
            <person name="Salamov A."/>
            <person name="Andreopoulos B."/>
            <person name="Baker S."/>
            <person name="Barry K."/>
            <person name="Bills G."/>
            <person name="Bluhm B."/>
            <person name="Cannon C."/>
            <person name="Castanera R."/>
            <person name="Culley D."/>
            <person name="Daum C."/>
            <person name="Ezra D."/>
            <person name="Gonzalez J."/>
            <person name="Henrissat B."/>
            <person name="Kuo A."/>
            <person name="Liang C."/>
            <person name="Lipzen A."/>
            <person name="Lutzoni F."/>
            <person name="Magnuson J."/>
            <person name="Mondo S."/>
            <person name="Nolan M."/>
            <person name="Ohm R."/>
            <person name="Pangilinan J."/>
            <person name="Park H.-J."/>
            <person name="Ramirez L."/>
            <person name="Alfaro M."/>
            <person name="Sun H."/>
            <person name="Tritt A."/>
            <person name="Yoshinaga Y."/>
            <person name="Zwiers L.-H."/>
            <person name="Turgeon B."/>
            <person name="Goodwin S."/>
            <person name="Spatafora J."/>
            <person name="Crous P."/>
            <person name="Grigoriev I."/>
        </authorList>
    </citation>
    <scope>NUCLEOTIDE SEQUENCE</scope>
    <source>
        <strain evidence="2">CBS 627.86</strain>
    </source>
</reference>
<dbReference type="GO" id="GO:0005737">
    <property type="term" value="C:cytoplasm"/>
    <property type="evidence" value="ECO:0007669"/>
    <property type="project" value="TreeGrafter"/>
</dbReference>
<proteinExistence type="predicted"/>
<accession>A0A6A5ZP45</accession>
<organism evidence="2 3">
    <name type="scientific">Lophiotrema nucula</name>
    <dbReference type="NCBI Taxonomy" id="690887"/>
    <lineage>
        <taxon>Eukaryota</taxon>
        <taxon>Fungi</taxon>
        <taxon>Dikarya</taxon>
        <taxon>Ascomycota</taxon>
        <taxon>Pezizomycotina</taxon>
        <taxon>Dothideomycetes</taxon>
        <taxon>Pleosporomycetidae</taxon>
        <taxon>Pleosporales</taxon>
        <taxon>Lophiotremataceae</taxon>
        <taxon>Lophiotrema</taxon>
    </lineage>
</organism>
<keyword evidence="3" id="KW-1185">Reference proteome</keyword>
<dbReference type="InterPro" id="IPR001509">
    <property type="entry name" value="Epimerase_deHydtase"/>
</dbReference>
<dbReference type="AlphaFoldDB" id="A0A6A5ZP45"/>
<dbReference type="InterPro" id="IPR051783">
    <property type="entry name" value="NAD(P)-dependent_oxidoreduct"/>
</dbReference>
<sequence>MASRPQLFLIGPGFIGGEILDLLLIEEKYDITTMVRRKEAAAAFERLGVKVILATLDDNDIIVKQSSESDIIIHTATADHRPSVESVVQGIEERAKVGKSTIFIHTSGTSLLTDNAAGAYASDKIFYDDKPEDIDALPDSAPHRLIDLVIVKAKERLGTKAKLAIMIPPLIYGVSSRDKRLSIQLPTIARYSIKHGYAGQIGKGLAIWSQVHVMDLARAYCILLHWLEGNKSNEIYKNPYFFCENGHELSWGECAAEIGRVLQKAGVVDSAESKTIPPKNYDDIFGSEFTEAVVGANSRSRANRLRKLGWEAREKGTLESLREDELPLILQETGPFSGYSKAVAS</sequence>
<evidence type="ECO:0000313" key="3">
    <source>
        <dbReference type="Proteomes" id="UP000799770"/>
    </source>
</evidence>
<feature type="domain" description="NAD-dependent epimerase/dehydratase" evidence="1">
    <location>
        <begin position="13"/>
        <end position="236"/>
    </location>
</feature>
<dbReference type="PANTHER" id="PTHR48079">
    <property type="entry name" value="PROTEIN YEEZ"/>
    <property type="match status" value="1"/>
</dbReference>
<dbReference type="GO" id="GO:0004029">
    <property type="term" value="F:aldehyde dehydrogenase (NAD+) activity"/>
    <property type="evidence" value="ECO:0007669"/>
    <property type="project" value="TreeGrafter"/>
</dbReference>
<evidence type="ECO:0000313" key="2">
    <source>
        <dbReference type="EMBL" id="KAF2120996.1"/>
    </source>
</evidence>
<dbReference type="EMBL" id="ML977313">
    <property type="protein sequence ID" value="KAF2120996.1"/>
    <property type="molecule type" value="Genomic_DNA"/>
</dbReference>
<dbReference type="Proteomes" id="UP000799770">
    <property type="component" value="Unassembled WGS sequence"/>
</dbReference>
<dbReference type="Gene3D" id="3.40.50.720">
    <property type="entry name" value="NAD(P)-binding Rossmann-like Domain"/>
    <property type="match status" value="1"/>
</dbReference>
<name>A0A6A5ZP45_9PLEO</name>
<dbReference type="SUPFAM" id="SSF51735">
    <property type="entry name" value="NAD(P)-binding Rossmann-fold domains"/>
    <property type="match status" value="1"/>
</dbReference>
<dbReference type="OrthoDB" id="2130169at2759"/>
<dbReference type="InterPro" id="IPR036291">
    <property type="entry name" value="NAD(P)-bd_dom_sf"/>
</dbReference>
<protein>
    <recommendedName>
        <fullName evidence="1">NAD-dependent epimerase/dehydratase domain-containing protein</fullName>
    </recommendedName>
</protein>
<dbReference type="Pfam" id="PF01370">
    <property type="entry name" value="Epimerase"/>
    <property type="match status" value="1"/>
</dbReference>
<dbReference type="PANTHER" id="PTHR48079:SF6">
    <property type="entry name" value="NAD(P)-BINDING DOMAIN-CONTAINING PROTEIN-RELATED"/>
    <property type="match status" value="1"/>
</dbReference>